<keyword evidence="7" id="KW-0732">Signal</keyword>
<feature type="compositionally biased region" description="Basic and acidic residues" evidence="5">
    <location>
        <begin position="714"/>
        <end position="730"/>
    </location>
</feature>
<dbReference type="OrthoDB" id="102260at2759"/>
<evidence type="ECO:0000256" key="2">
    <source>
        <dbReference type="ARBA" id="ARBA00022692"/>
    </source>
</evidence>
<feature type="signal peptide" evidence="7">
    <location>
        <begin position="1"/>
        <end position="17"/>
    </location>
</feature>
<keyword evidence="3 6" id="KW-1133">Transmembrane helix</keyword>
<accession>A0A1E3J2X3</accession>
<protein>
    <recommendedName>
        <fullName evidence="8">TM7S3/TM198-like domain-containing protein</fullName>
    </recommendedName>
</protein>
<feature type="region of interest" description="Disordered" evidence="5">
    <location>
        <begin position="867"/>
        <end position="928"/>
    </location>
</feature>
<feature type="compositionally biased region" description="Basic and acidic residues" evidence="5">
    <location>
        <begin position="837"/>
        <end position="849"/>
    </location>
</feature>
<dbReference type="InterPro" id="IPR025256">
    <property type="entry name" value="TM7S3/TM198-like_dom"/>
</dbReference>
<feature type="chain" id="PRO_5009130095" description="TM7S3/TM198-like domain-containing protein" evidence="7">
    <location>
        <begin position="18"/>
        <end position="928"/>
    </location>
</feature>
<feature type="transmembrane region" description="Helical" evidence="6">
    <location>
        <begin position="285"/>
        <end position="303"/>
    </location>
</feature>
<evidence type="ECO:0000256" key="3">
    <source>
        <dbReference type="ARBA" id="ARBA00022989"/>
    </source>
</evidence>
<dbReference type="EMBL" id="AWGH01000013">
    <property type="protein sequence ID" value="ODN95210.1"/>
    <property type="molecule type" value="Genomic_DNA"/>
</dbReference>
<feature type="transmembrane region" description="Helical" evidence="6">
    <location>
        <begin position="141"/>
        <end position="160"/>
    </location>
</feature>
<feature type="compositionally biased region" description="Polar residues" evidence="5">
    <location>
        <begin position="770"/>
        <end position="781"/>
    </location>
</feature>
<feature type="domain" description="TM7S3/TM198-like" evidence="8">
    <location>
        <begin position="146"/>
        <end position="358"/>
    </location>
</feature>
<feature type="compositionally biased region" description="Basic and acidic residues" evidence="5">
    <location>
        <begin position="917"/>
        <end position="928"/>
    </location>
</feature>
<dbReference type="AlphaFoldDB" id="A0A1E3J2X3"/>
<feature type="region of interest" description="Disordered" evidence="5">
    <location>
        <begin position="666"/>
        <end position="849"/>
    </location>
</feature>
<evidence type="ECO:0000313" key="10">
    <source>
        <dbReference type="Proteomes" id="UP000094819"/>
    </source>
</evidence>
<dbReference type="Pfam" id="PF13886">
    <property type="entry name" value="TM7S3_TM198"/>
    <property type="match status" value="1"/>
</dbReference>
<feature type="compositionally biased region" description="Polar residues" evidence="5">
    <location>
        <begin position="462"/>
        <end position="481"/>
    </location>
</feature>
<feature type="transmembrane region" description="Helical" evidence="6">
    <location>
        <begin position="167"/>
        <end position="188"/>
    </location>
</feature>
<sequence length="928" mass="101225">MRLTLLALSLPLALAQASSNSNTQSQSASQTASTSSNATSSASTNSTSTQASTTQTTLTTTLTTFPTTTSLSENPAPSTYTLTFTLSSSSDANSTSIDDQLASLNTSISNGTYTDDIAPDNGTLWHEGDGWIPFHIVIDPAYGIAGAFLIITGIPVATLGGKNRWSALAISSGYALMLFTLVLILRFGVEPDINTLNPNPPSKTTRGLYLLATLVSALIGGGAGIFFFTFAKHAISAGGGFTFAWFLLACKEGGLVPKTLGRWGLIGGMTVAWFVAGLPKLTNEWMMLVSTGFIGATAFVLGVDCYTRAGLKEFYIYNLGFHDLFPKLNGAKFPLTQTMMIELGIIGAFVIVGAAIQFRVLNILSKKLKHIQEEEDAKIEAVEVARAAERFKNVGVELEEWEGKYGVNGTGGEVVEDKEKQYAAYEAGYRERQASAQAADRSSVLLPQLGWDDSLDSRPSEETSFTHTRQASSTLSLLNHDSLSRPRRPSSSLSLLRQPSAPGAKDKKGLYESVNPDTPTPTGSIFGNLGMEELKLDLDTTPRSDPSSRPAPGMSTDDDLEEKIRLLDDIKKARESLRGSLDMLRSGTPGSSSLGENDRERRYSSASGKLLDDPRGRTTSVGSMPLSGRSTPLEPVMTQPLNDAVRPAKEAPTSEWDAYLASRQIVTPTPTSPHSSSHSPYPTQPTSATASYFPSRERPRESEYIDMPMSVARGIEERRKKTKSMLDQRVSDFGPRDGGAGGATYPQEQRHGRSEGHGRESYYGHGHHGSFSSERLLQQRFSSSASYYQPQPSSQPPPPDQGQGPQPERRSRTMSYDQLALRHRNRLSQLQMPVTHKLREGDEHEEKKKIEEEKKKWEIRQKEERIRAERAGRAREEGRESMAGRGEGRRKEEMEDWRRSVVLDAAAPALGPGPGGKKVEKRQSRIVN</sequence>
<reference evidence="9 10" key="1">
    <citation type="submission" date="2016-06" db="EMBL/GenBank/DDBJ databases">
        <title>Evolution of pathogenesis and genome organization in the Tremellales.</title>
        <authorList>
            <person name="Cuomo C."/>
            <person name="Litvintseva A."/>
            <person name="Heitman J."/>
            <person name="Chen Y."/>
            <person name="Sun S."/>
            <person name="Springer D."/>
            <person name="Dromer F."/>
            <person name="Young S."/>
            <person name="Zeng Q."/>
            <person name="Chapman S."/>
            <person name="Gujja S."/>
            <person name="Saif S."/>
            <person name="Birren B."/>
        </authorList>
    </citation>
    <scope>NUCLEOTIDE SEQUENCE [LARGE SCALE GENOMIC DNA]</scope>
    <source>
        <strain evidence="9 10">CBS 7118</strain>
    </source>
</reference>
<feature type="compositionally biased region" description="Low complexity" evidence="5">
    <location>
        <begin position="489"/>
        <end position="502"/>
    </location>
</feature>
<evidence type="ECO:0000313" key="9">
    <source>
        <dbReference type="EMBL" id="ODN95210.1"/>
    </source>
</evidence>
<feature type="region of interest" description="Disordered" evidence="5">
    <location>
        <begin position="575"/>
        <end position="639"/>
    </location>
</feature>
<evidence type="ECO:0000256" key="4">
    <source>
        <dbReference type="ARBA" id="ARBA00023136"/>
    </source>
</evidence>
<name>A0A1E3J2X3_9TREE</name>
<dbReference type="GeneID" id="30193811"/>
<feature type="region of interest" description="Disordered" evidence="5">
    <location>
        <begin position="453"/>
        <end position="563"/>
    </location>
</feature>
<feature type="region of interest" description="Disordered" evidence="5">
    <location>
        <begin position="17"/>
        <end position="56"/>
    </location>
</feature>
<proteinExistence type="predicted"/>
<dbReference type="PANTHER" id="PTHR39469">
    <property type="entry name" value="CHROMOSOME 1, WHOLE GENOME SHOTGUN SEQUENCE"/>
    <property type="match status" value="1"/>
</dbReference>
<feature type="compositionally biased region" description="Basic and acidic residues" evidence="5">
    <location>
        <begin position="748"/>
        <end position="762"/>
    </location>
</feature>
<organism evidence="9 10">
    <name type="scientific">Cryptococcus wingfieldii CBS 7118</name>
    <dbReference type="NCBI Taxonomy" id="1295528"/>
    <lineage>
        <taxon>Eukaryota</taxon>
        <taxon>Fungi</taxon>
        <taxon>Dikarya</taxon>
        <taxon>Basidiomycota</taxon>
        <taxon>Agaricomycotina</taxon>
        <taxon>Tremellomycetes</taxon>
        <taxon>Tremellales</taxon>
        <taxon>Cryptococcaceae</taxon>
        <taxon>Cryptococcus</taxon>
    </lineage>
</organism>
<feature type="compositionally biased region" description="Basic and acidic residues" evidence="5">
    <location>
        <begin position="867"/>
        <end position="901"/>
    </location>
</feature>
<evidence type="ECO:0000256" key="5">
    <source>
        <dbReference type="SAM" id="MobiDB-lite"/>
    </source>
</evidence>
<dbReference type="RefSeq" id="XP_019031190.1">
    <property type="nucleotide sequence ID" value="XM_019176715.1"/>
</dbReference>
<keyword evidence="4 6" id="KW-0472">Membrane</keyword>
<feature type="transmembrane region" description="Helical" evidence="6">
    <location>
        <begin position="339"/>
        <end position="361"/>
    </location>
</feature>
<evidence type="ECO:0000259" key="8">
    <source>
        <dbReference type="Pfam" id="PF13886"/>
    </source>
</evidence>
<dbReference type="PANTHER" id="PTHR39469:SF1">
    <property type="entry name" value="DUF4203 DOMAIN-CONTAINING PROTEIN"/>
    <property type="match status" value="1"/>
</dbReference>
<feature type="compositionally biased region" description="Polar residues" evidence="5">
    <location>
        <begin position="515"/>
        <end position="525"/>
    </location>
</feature>
<dbReference type="GO" id="GO:0016020">
    <property type="term" value="C:membrane"/>
    <property type="evidence" value="ECO:0007669"/>
    <property type="project" value="UniProtKB-SubCell"/>
</dbReference>
<gene>
    <name evidence="9" type="ORF">L198_04598</name>
</gene>
<evidence type="ECO:0000256" key="6">
    <source>
        <dbReference type="SAM" id="Phobius"/>
    </source>
</evidence>
<evidence type="ECO:0000256" key="1">
    <source>
        <dbReference type="ARBA" id="ARBA00004141"/>
    </source>
</evidence>
<keyword evidence="2 6" id="KW-0812">Transmembrane</keyword>
<feature type="transmembrane region" description="Helical" evidence="6">
    <location>
        <begin position="208"/>
        <end position="228"/>
    </location>
</feature>
<feature type="compositionally biased region" description="Low complexity" evidence="5">
    <location>
        <begin position="782"/>
        <end position="792"/>
    </location>
</feature>
<feature type="compositionally biased region" description="Low complexity" evidence="5">
    <location>
        <begin position="667"/>
        <end position="687"/>
    </location>
</feature>
<dbReference type="Proteomes" id="UP000094819">
    <property type="component" value="Unassembled WGS sequence"/>
</dbReference>
<keyword evidence="10" id="KW-1185">Reference proteome</keyword>
<feature type="compositionally biased region" description="Basic and acidic residues" evidence="5">
    <location>
        <begin position="532"/>
        <end position="542"/>
    </location>
</feature>
<comment type="subcellular location">
    <subcellularLocation>
        <location evidence="1">Membrane</location>
        <topology evidence="1">Multi-pass membrane protein</topology>
    </subcellularLocation>
</comment>
<evidence type="ECO:0000256" key="7">
    <source>
        <dbReference type="SAM" id="SignalP"/>
    </source>
</evidence>
<comment type="caution">
    <text evidence="9">The sequence shown here is derived from an EMBL/GenBank/DDBJ whole genome shotgun (WGS) entry which is preliminary data.</text>
</comment>